<reference evidence="1 2" key="2">
    <citation type="journal article" date="2013" name="PLoS ONE">
        <title>Whole genome mapping and re-organization of the nuclear and mitochondrial genomes of Babesia microti isolates.</title>
        <authorList>
            <person name="Cornillot E."/>
            <person name="Dassouli A."/>
            <person name="Garg A."/>
            <person name="Pachikara N."/>
            <person name="Randazzo S."/>
            <person name="Depoix D."/>
            <person name="Carcy B."/>
            <person name="Delbecq S."/>
            <person name="Frutos R."/>
            <person name="Silva J.C."/>
            <person name="Sutton R."/>
            <person name="Krause P.J."/>
            <person name="Mamoun C.B."/>
        </authorList>
    </citation>
    <scope>NUCLEOTIDE SEQUENCE [LARGE SCALE GENOMIC DNA]</scope>
    <source>
        <strain evidence="1 2">RI</strain>
    </source>
</reference>
<reference evidence="1 2" key="3">
    <citation type="journal article" date="2016" name="Sci. Rep.">
        <title>Genome-wide diversity and gene expression profiling of Babesia microti isolates identify polymorphic genes that mediate host-pathogen interactions.</title>
        <authorList>
            <person name="Silva J.C."/>
            <person name="Cornillot E."/>
            <person name="McCracken C."/>
            <person name="Usmani-Brown S."/>
            <person name="Dwivedi A."/>
            <person name="Ifeonu O.O."/>
            <person name="Crabtree J."/>
            <person name="Gotia H.T."/>
            <person name="Virji A.Z."/>
            <person name="Reynes C."/>
            <person name="Colinge J."/>
            <person name="Kumar V."/>
            <person name="Lawres L."/>
            <person name="Pazzi J.E."/>
            <person name="Pablo J.V."/>
            <person name="Hung C."/>
            <person name="Brancato J."/>
            <person name="Kumari P."/>
            <person name="Orvis J."/>
            <person name="Tretina K."/>
            <person name="Chibucos M."/>
            <person name="Ott S."/>
            <person name="Sadzewicz L."/>
            <person name="Sengamalay N."/>
            <person name="Shetty A.C."/>
            <person name="Su Q."/>
            <person name="Tallon L."/>
            <person name="Fraser C.M."/>
            <person name="Frutos R."/>
            <person name="Molina D.M."/>
            <person name="Krause P.J."/>
            <person name="Ben Mamoun C."/>
        </authorList>
    </citation>
    <scope>NUCLEOTIDE SEQUENCE [LARGE SCALE GENOMIC DNA]</scope>
    <source>
        <strain evidence="1 2">RI</strain>
    </source>
</reference>
<proteinExistence type="predicted"/>
<accession>A0A1N6LYA7</accession>
<sequence length="94" mass="11157">MLSRHKLFAVIQKRCIYWPPKPANRSKIIELPSGKRFFVFLCKRDVDGKLEPAVVFTDSFGNKLATFNTEEVYQLKQLIPRLETYFKLYEKKSR</sequence>
<keyword evidence="2" id="KW-1185">Reference proteome</keyword>
<dbReference type="EMBL" id="LN871599">
    <property type="protein sequence ID" value="SIO73866.1"/>
    <property type="molecule type" value="Genomic_DNA"/>
</dbReference>
<evidence type="ECO:0000313" key="2">
    <source>
        <dbReference type="Proteomes" id="UP000002899"/>
    </source>
</evidence>
<dbReference type="RefSeq" id="XP_021337918.1">
    <property type="nucleotide sequence ID" value="XM_021482751.1"/>
</dbReference>
<organism evidence="1 2">
    <name type="scientific">Babesia microti (strain RI)</name>
    <dbReference type="NCBI Taxonomy" id="1133968"/>
    <lineage>
        <taxon>Eukaryota</taxon>
        <taxon>Sar</taxon>
        <taxon>Alveolata</taxon>
        <taxon>Apicomplexa</taxon>
        <taxon>Aconoidasida</taxon>
        <taxon>Piroplasmida</taxon>
        <taxon>Babesiidae</taxon>
        <taxon>Babesia</taxon>
    </lineage>
</organism>
<dbReference type="GeneID" id="24426448"/>
<dbReference type="Pfam" id="PF23519">
    <property type="entry name" value="Microp_apicomplexa_10"/>
    <property type="match status" value="1"/>
</dbReference>
<gene>
    <name evidence="1" type="ORF">BmR1_04g09095</name>
</gene>
<dbReference type="OrthoDB" id="359083at2759"/>
<dbReference type="InterPro" id="IPR056349">
    <property type="entry name" value="Microp_apicomplexa_10"/>
</dbReference>
<dbReference type="KEGG" id="bmic:BmR1_04g09095"/>
<reference evidence="1 2" key="1">
    <citation type="journal article" date="2012" name="Nucleic Acids Res.">
        <title>Sequencing of the smallest Apicomplexan genome from the human pathogen Babesia microti.</title>
        <authorList>
            <person name="Cornillot E."/>
            <person name="Hadj-Kaddour K."/>
            <person name="Dassouli A."/>
            <person name="Noel B."/>
            <person name="Ranwez V."/>
            <person name="Vacherie B."/>
            <person name="Augagneur Y."/>
            <person name="Bres V."/>
            <person name="Duclos A."/>
            <person name="Randazzo S."/>
            <person name="Carcy B."/>
            <person name="Debierre-Grockiego F."/>
            <person name="Delbecq S."/>
            <person name="Moubri-Menage K."/>
            <person name="Shams-Eldin H."/>
            <person name="Usmani-Brown S."/>
            <person name="Bringaud F."/>
            <person name="Wincker P."/>
            <person name="Vivares C.P."/>
            <person name="Schwarz R.T."/>
            <person name="Schetters T.P."/>
            <person name="Krause P.J."/>
            <person name="Gorenflot A."/>
            <person name="Berry V."/>
            <person name="Barbe V."/>
            <person name="Ben Mamoun C."/>
        </authorList>
    </citation>
    <scope>NUCLEOTIDE SEQUENCE [LARGE SCALE GENOMIC DNA]</scope>
    <source>
        <strain evidence="1 2">RI</strain>
    </source>
</reference>
<dbReference type="Proteomes" id="UP000002899">
    <property type="component" value="Chromosome IV"/>
</dbReference>
<protein>
    <submittedName>
        <fullName evidence="1">Uncharacterized protein</fullName>
    </submittedName>
</protein>
<dbReference type="VEuPathDB" id="PiroplasmaDB:BmR1_04g09095"/>
<name>A0A1N6LYA7_BABMR</name>
<evidence type="ECO:0000313" key="1">
    <source>
        <dbReference type="EMBL" id="SIO73866.1"/>
    </source>
</evidence>
<dbReference type="AlphaFoldDB" id="A0A1N6LYA7"/>